<proteinExistence type="predicted"/>
<reference evidence="3" key="2">
    <citation type="submission" date="2000-03" db="EMBL/GenBank/DDBJ databases">
        <authorList>
            <person name="Bargues M."/>
            <person name="Perez-Perez A."/>
            <person name="Terol J."/>
            <person name="Torres A."/>
            <person name="Perez-Alonso M."/>
            <person name="Mewes H.W."/>
            <person name="Rudd S."/>
            <person name="Lemcke K."/>
            <person name="Mayer K.F.X."/>
            <person name="Quetier F."/>
            <person name="Salanoubat M."/>
        </authorList>
    </citation>
    <scope>NUCLEOTIDE SEQUENCE</scope>
</reference>
<reference key="1">
    <citation type="journal article" date="2000" name="Nature">
        <title>Sequence and analysis of chromosome 3 of the plant Arabidopsis thaliana.</title>
        <authorList>
            <consortium name="European Union Chromosome 3 Arabidopsis Sequencing Consortium"/>
            <consortium name="Institute for Genomic Research"/>
            <consortium name="Kazusa DNA Research Institute"/>
            <person name="Salanoubat M."/>
            <person name="Lemcke K."/>
            <person name="Rieger M."/>
            <person name="Ansorge W."/>
            <person name="Unseld M."/>
            <person name="Fartmann B."/>
            <person name="Valle G."/>
            <person name="Blocker H."/>
            <person name="Perez-Alonso M."/>
            <person name="Obermaier B."/>
            <person name="Delseny M."/>
            <person name="Boutry M."/>
            <person name="Grivell L.A."/>
            <person name="Mache R."/>
            <person name="Puigdomenech P."/>
            <person name="De Simone V."/>
            <person name="Choisne N."/>
            <person name="Artiguenave F."/>
            <person name="Robert C."/>
            <person name="Brottier P."/>
            <person name="Wincker P."/>
            <person name="Cattolico L."/>
            <person name="Weissenbach J."/>
            <person name="Saurin W."/>
            <person name="Quetier F."/>
            <person name="Schafer M."/>
            <person name="Muller-Auer S."/>
            <person name="Gabel C."/>
            <person name="Fuchs M."/>
            <person name="Benes V."/>
            <person name="Wurmbach E."/>
            <person name="Drzonek H."/>
            <person name="Erfle H."/>
            <person name="Jordan N."/>
            <person name="Bangert S."/>
            <person name="Wiedelmann R."/>
            <person name="Kranz H."/>
            <person name="Voss H."/>
            <person name="Holland R."/>
            <person name="Brandt P."/>
            <person name="Nyakatura G."/>
            <person name="Vezzi A."/>
            <person name="D'Angelo M."/>
            <person name="Pallavicini A."/>
            <person name="Toppo S."/>
            <person name="Simionati B."/>
            <person name="Conrad A."/>
            <person name="Hornischer K."/>
            <person name="Kauer G."/>
            <person name="Lohnert T.H."/>
            <person name="Nordsiek G."/>
            <person name="Reichelt J."/>
            <person name="Scharfe M."/>
            <person name="Schon O."/>
            <person name="Bargues M."/>
            <person name="Terol J."/>
            <person name="Climent J."/>
            <person name="Navarro P."/>
            <person name="Collado C."/>
            <person name="Perez-Perez A."/>
            <person name="Ottenwalder B."/>
            <person name="Duchemin D."/>
            <person name="Cooke R."/>
            <person name="Laudie M."/>
            <person name="Berger-Llauro C."/>
            <person name="Purnelle B."/>
            <person name="Masuy D."/>
            <person name="de Haan M."/>
            <person name="Maarse A.C."/>
            <person name="Alcaraz J.P."/>
            <person name="Cottet A."/>
            <person name="Casacuberta E."/>
            <person name="Monfort A."/>
            <person name="Argiriou A."/>
            <person name="flores M."/>
            <person name="Liguori R."/>
            <person name="Vitale D."/>
            <person name="Mannhaupt G."/>
            <person name="Haase D."/>
            <person name="Schoof H."/>
            <person name="Rudd S."/>
            <person name="Zaccaria P."/>
            <person name="Mewes H.W."/>
            <person name="Mayer K.F."/>
            <person name="Kaul S."/>
            <person name="Town C.D."/>
            <person name="Koo H.L."/>
            <person name="Tallon L.J."/>
            <person name="Jenkins J."/>
            <person name="Rooney T."/>
            <person name="Rizzo M."/>
            <person name="Walts A."/>
            <person name="Utterback T."/>
            <person name="Fujii C.Y."/>
            <person name="Shea T.P."/>
            <person name="Creasy T.H."/>
            <person name="Haas B."/>
            <person name="Maiti R."/>
            <person name="Wu D."/>
            <person name="Peterson J."/>
            <person name="Van Aken S."/>
            <person name="Pai G."/>
            <person name="Militscher J."/>
            <person name="Sellers P."/>
            <person name="Gill J.E."/>
            <person name="Feldblyum T.V."/>
            <person name="Preuss D."/>
            <person name="Lin X."/>
            <person name="Nierman W.C."/>
            <person name="Salzberg S.L."/>
            <person name="White O."/>
            <person name="Venter J.C."/>
            <person name="Fraser C.M."/>
            <person name="Kaneko T."/>
            <person name="Nakamura Y."/>
            <person name="Sato S."/>
            <person name="Kato T."/>
            <person name="Asamizu E."/>
            <person name="Sasamoto S."/>
            <person name="Kimura T."/>
            <person name="Idesawa K."/>
            <person name="Kawashima K."/>
            <person name="Kishida Y."/>
            <person name="Kiyokawa C."/>
            <person name="Kohara M."/>
            <person name="Matsumoto M."/>
            <person name="Matsuno A."/>
            <person name="Muraki A."/>
            <person name="Nakayama S."/>
            <person name="Nakazaki N."/>
            <person name="Shinpo S."/>
            <person name="Takeuchi C."/>
            <person name="Wada T."/>
            <person name="Watanabe A."/>
            <person name="Yamada M."/>
            <person name="Yasuda M."/>
            <person name="Tabata S."/>
        </authorList>
    </citation>
    <scope>NUCLEOTIDE SEQUENCE [LARGE SCALE GENOMIC DNA]</scope>
    <source>
        <strain>cv. Columbia</strain>
    </source>
</reference>
<evidence type="ECO:0000256" key="2">
    <source>
        <dbReference type="SAM" id="MobiDB-lite"/>
    </source>
</evidence>
<evidence type="ECO:0000313" key="3">
    <source>
        <dbReference type="EMBL" id="CAB82963.1"/>
    </source>
</evidence>
<keyword evidence="1" id="KW-0175">Coiled coil</keyword>
<organism evidence="3">
    <name type="scientific">Arabidopsis thaliana</name>
    <name type="common">Mouse-ear cress</name>
    <dbReference type="NCBI Taxonomy" id="3702"/>
    <lineage>
        <taxon>Eukaryota</taxon>
        <taxon>Viridiplantae</taxon>
        <taxon>Streptophyta</taxon>
        <taxon>Embryophyta</taxon>
        <taxon>Tracheophyta</taxon>
        <taxon>Spermatophyta</taxon>
        <taxon>Magnoliopsida</taxon>
        <taxon>eudicotyledons</taxon>
        <taxon>Gunneridae</taxon>
        <taxon>Pentapetalae</taxon>
        <taxon>rosids</taxon>
        <taxon>malvids</taxon>
        <taxon>Brassicales</taxon>
        <taxon>Brassicaceae</taxon>
        <taxon>Camelineae</taxon>
        <taxon>Arabidopsis</taxon>
    </lineage>
</organism>
<dbReference type="EMBL" id="AL162507">
    <property type="protein sequence ID" value="CAB82963.1"/>
    <property type="molecule type" value="Genomic_DNA"/>
</dbReference>
<dbReference type="ExpressionAtlas" id="Q9LZP1">
    <property type="expression patterns" value="baseline and differential"/>
</dbReference>
<gene>
    <name evidence="3" type="primary">T12C14_190</name>
</gene>
<feature type="coiled-coil region" evidence="1">
    <location>
        <begin position="410"/>
        <end position="451"/>
    </location>
</feature>
<dbReference type="AlphaFoldDB" id="Q9LZP1"/>
<sequence length="559" mass="63125">MAQSSRSNRIEIPTLFDEPYREGSGGHLAAPEDPADFLAQFDPLIDLEDAYNTQPQYTEAEVNARLLHEDHVELHLDSVLTPAAICNFVAALTFGAEEGYLVNVRCFEEMTTLKAIRSPGYWVVNNRPKHNFLPGPKISNFKNWEEYYFYVRVDLESYERPFSGRKRMWTEFPDRYRPSPDFPVEFEGVIEAIFRARRRTWKDVTRSRVNRIMGKSQDRMCLEGADIVPAQEIAECDQSEEVNTGLTILDRDKDETVAEPGISRRSREEKGKGVANQSKKRSASEGGLDEAVAPKTFRLSRGETLNSDQFTFKYSGEKFLVRDQEAASHVWRNLMLPGTKDFPNPDDLVLKEGYQKFARSSLETAALANDLIATYDRKLKLKLADREAFDNRKKCADQAKAIYAKDMKEMAALRDAAEIHKAEMSSLNNEVKRLNSREADLQKEISDLQVALVAVKEHGERECNRLRSDQAANEQEDLVGPKVDAENQARGAEEIVGILMQRGAKIAAFELSGLKELTKRAADEVNALNVIELGDDDLNMSPDQLGFSRQTSQVAPVAD</sequence>
<accession>Q9LZP1</accession>
<evidence type="ECO:0000256" key="1">
    <source>
        <dbReference type="SAM" id="Coils"/>
    </source>
</evidence>
<dbReference type="PANTHER" id="PTHR31099:SF45">
    <property type="entry name" value="DUF1204 DOMAIN-CONTAINING PROTEIN-RELATED"/>
    <property type="match status" value="1"/>
</dbReference>
<dbReference type="PANTHER" id="PTHR31099">
    <property type="entry name" value="OS06G0165300 PROTEIN"/>
    <property type="match status" value="1"/>
</dbReference>
<name>Q9LZP1_ARATH</name>
<feature type="region of interest" description="Disordered" evidence="2">
    <location>
        <begin position="244"/>
        <end position="289"/>
    </location>
</feature>
<protein>
    <submittedName>
        <fullName evidence="3">Uncharacterized protein T12C14_190</fullName>
    </submittedName>
</protein>
<dbReference type="PIR" id="T48041">
    <property type="entry name" value="T48041"/>
</dbReference>
<reference evidence="3" key="3">
    <citation type="submission" date="2000-03" db="EMBL/GenBank/DDBJ databases">
        <authorList>
            <person name="EU Arabidopsis sequencing project"/>
        </authorList>
    </citation>
    <scope>NUCLEOTIDE SEQUENCE</scope>
</reference>